<dbReference type="EMBL" id="BRZM01000166">
    <property type="protein sequence ID" value="GLD69041.1"/>
    <property type="molecule type" value="Genomic_DNA"/>
</dbReference>
<accession>A0AAD3NA18</accession>
<organism evidence="2 3">
    <name type="scientific">Lates japonicus</name>
    <name type="common">Japanese lates</name>
    <dbReference type="NCBI Taxonomy" id="270547"/>
    <lineage>
        <taxon>Eukaryota</taxon>
        <taxon>Metazoa</taxon>
        <taxon>Chordata</taxon>
        <taxon>Craniata</taxon>
        <taxon>Vertebrata</taxon>
        <taxon>Euteleostomi</taxon>
        <taxon>Actinopterygii</taxon>
        <taxon>Neopterygii</taxon>
        <taxon>Teleostei</taxon>
        <taxon>Neoteleostei</taxon>
        <taxon>Acanthomorphata</taxon>
        <taxon>Carangaria</taxon>
        <taxon>Carangaria incertae sedis</taxon>
        <taxon>Centropomidae</taxon>
        <taxon>Lates</taxon>
    </lineage>
</organism>
<feature type="compositionally biased region" description="Acidic residues" evidence="1">
    <location>
        <begin position="76"/>
        <end position="98"/>
    </location>
</feature>
<evidence type="ECO:0000256" key="1">
    <source>
        <dbReference type="SAM" id="MobiDB-lite"/>
    </source>
</evidence>
<comment type="caution">
    <text evidence="2">The sequence shown here is derived from an EMBL/GenBank/DDBJ whole genome shotgun (WGS) entry which is preliminary data.</text>
</comment>
<sequence length="98" mass="11352">MALDEERQSSFMASELQESCDSGGILQLVLKNKEKFEMKTDARMKKIELKPTFCLLLHLRKRRGDQCETNQKAEDPELEDPEVEDPELEDPEVEDPEV</sequence>
<keyword evidence="3" id="KW-1185">Reference proteome</keyword>
<reference evidence="2" key="1">
    <citation type="submission" date="2022-08" db="EMBL/GenBank/DDBJ databases">
        <title>Genome sequencing of akame (Lates japonicus).</title>
        <authorList>
            <person name="Hashiguchi Y."/>
            <person name="Takahashi H."/>
        </authorList>
    </citation>
    <scope>NUCLEOTIDE SEQUENCE</scope>
    <source>
        <strain evidence="2">Kochi</strain>
    </source>
</reference>
<dbReference type="AlphaFoldDB" id="A0AAD3NA18"/>
<evidence type="ECO:0000313" key="2">
    <source>
        <dbReference type="EMBL" id="GLD69041.1"/>
    </source>
</evidence>
<protein>
    <submittedName>
        <fullName evidence="2">Uncharacterized protein</fullName>
    </submittedName>
</protein>
<dbReference type="Proteomes" id="UP001279410">
    <property type="component" value="Unassembled WGS sequence"/>
</dbReference>
<name>A0AAD3NA18_LATJO</name>
<proteinExistence type="predicted"/>
<evidence type="ECO:0000313" key="3">
    <source>
        <dbReference type="Proteomes" id="UP001279410"/>
    </source>
</evidence>
<gene>
    <name evidence="2" type="ORF">AKAME5_002035400</name>
</gene>
<feature type="region of interest" description="Disordered" evidence="1">
    <location>
        <begin position="65"/>
        <end position="98"/>
    </location>
</feature>